<accession>A0A9Q0KYD5</accession>
<comment type="caution">
    <text evidence="1">The sequence shown here is derived from an EMBL/GenBank/DDBJ whole genome shotgun (WGS) entry which is preliminary data.</text>
</comment>
<name>A0A9Q0KYD5_9MAGN</name>
<keyword evidence="2" id="KW-1185">Reference proteome</keyword>
<organism evidence="1 2">
    <name type="scientific">Protea cynaroides</name>
    <dbReference type="NCBI Taxonomy" id="273540"/>
    <lineage>
        <taxon>Eukaryota</taxon>
        <taxon>Viridiplantae</taxon>
        <taxon>Streptophyta</taxon>
        <taxon>Embryophyta</taxon>
        <taxon>Tracheophyta</taxon>
        <taxon>Spermatophyta</taxon>
        <taxon>Magnoliopsida</taxon>
        <taxon>Proteales</taxon>
        <taxon>Proteaceae</taxon>
        <taxon>Protea</taxon>
    </lineage>
</organism>
<dbReference type="Proteomes" id="UP001141806">
    <property type="component" value="Unassembled WGS sequence"/>
</dbReference>
<proteinExistence type="predicted"/>
<sequence>MCLFMNIIKQWPGDHEQDGSIPFVENSLTRCDRSPLHNIRCELRGIILLLHSYCCYTPGTLRIDVEIHPLLRKQFWDSQHWLKHVLVRYTWLLVVFFPWGPHFTVFSGQISQVCKETVAESSMTGGGVAKVE</sequence>
<evidence type="ECO:0000313" key="1">
    <source>
        <dbReference type="EMBL" id="KAJ4978977.1"/>
    </source>
</evidence>
<dbReference type="OrthoDB" id="19329at2759"/>
<gene>
    <name evidence="1" type="ORF">NE237_009757</name>
</gene>
<dbReference type="AlphaFoldDB" id="A0A9Q0KYD5"/>
<dbReference type="EMBL" id="JAMYWD010000002">
    <property type="protein sequence ID" value="KAJ4978977.1"/>
    <property type="molecule type" value="Genomic_DNA"/>
</dbReference>
<protein>
    <submittedName>
        <fullName evidence="1">Uncharacterized protein</fullName>
    </submittedName>
</protein>
<evidence type="ECO:0000313" key="2">
    <source>
        <dbReference type="Proteomes" id="UP001141806"/>
    </source>
</evidence>
<reference evidence="1" key="1">
    <citation type="journal article" date="2023" name="Plant J.">
        <title>The genome of the king protea, Protea cynaroides.</title>
        <authorList>
            <person name="Chang J."/>
            <person name="Duong T.A."/>
            <person name="Schoeman C."/>
            <person name="Ma X."/>
            <person name="Roodt D."/>
            <person name="Barker N."/>
            <person name="Li Z."/>
            <person name="Van de Peer Y."/>
            <person name="Mizrachi E."/>
        </authorList>
    </citation>
    <scope>NUCLEOTIDE SEQUENCE</scope>
    <source>
        <tissue evidence="1">Young leaves</tissue>
    </source>
</reference>